<gene>
    <name evidence="2" type="ORF">KDU71_08980</name>
</gene>
<evidence type="ECO:0000256" key="1">
    <source>
        <dbReference type="SAM" id="SignalP"/>
    </source>
</evidence>
<feature type="chain" id="PRO_5037762810" evidence="1">
    <location>
        <begin position="25"/>
        <end position="253"/>
    </location>
</feature>
<reference evidence="2" key="1">
    <citation type="journal article" date="2018" name="Int. J. Syst. Evol. Microbiol.">
        <title>Carboxylicivirga sediminis sp. nov., isolated from coastal sediment.</title>
        <authorList>
            <person name="Wang F.Q."/>
            <person name="Ren L.H."/>
            <person name="Zou R.J."/>
            <person name="Sun Y.Z."/>
            <person name="Liu X.J."/>
            <person name="Jiang F."/>
            <person name="Liu L.J."/>
        </authorList>
    </citation>
    <scope>NUCLEOTIDE SEQUENCE</scope>
    <source>
        <strain evidence="2">JR1</strain>
    </source>
</reference>
<protein>
    <submittedName>
        <fullName evidence="2">DUF2490 domain-containing protein</fullName>
    </submittedName>
</protein>
<accession>A0A941F3J1</accession>
<dbReference type="AlphaFoldDB" id="A0A941F3J1"/>
<dbReference type="Pfam" id="PF10677">
    <property type="entry name" value="DUF2490"/>
    <property type="match status" value="1"/>
</dbReference>
<dbReference type="InterPro" id="IPR019619">
    <property type="entry name" value="DUF2490"/>
</dbReference>
<proteinExistence type="predicted"/>
<evidence type="ECO:0000313" key="3">
    <source>
        <dbReference type="Proteomes" id="UP000679220"/>
    </source>
</evidence>
<evidence type="ECO:0000313" key="2">
    <source>
        <dbReference type="EMBL" id="MBR8535689.1"/>
    </source>
</evidence>
<name>A0A941F3J1_9BACT</name>
<dbReference type="EMBL" id="JAGTAR010000011">
    <property type="protein sequence ID" value="MBR8535689.1"/>
    <property type="molecule type" value="Genomic_DNA"/>
</dbReference>
<dbReference type="RefSeq" id="WP_212189850.1">
    <property type="nucleotide sequence ID" value="NZ_JAGTAR010000011.1"/>
</dbReference>
<comment type="caution">
    <text evidence="2">The sequence shown here is derived from an EMBL/GenBank/DDBJ whole genome shotgun (WGS) entry which is preliminary data.</text>
</comment>
<keyword evidence="1" id="KW-0732">Signal</keyword>
<organism evidence="2 3">
    <name type="scientific">Carboxylicivirga sediminis</name>
    <dbReference type="NCBI Taxonomy" id="2006564"/>
    <lineage>
        <taxon>Bacteria</taxon>
        <taxon>Pseudomonadati</taxon>
        <taxon>Bacteroidota</taxon>
        <taxon>Bacteroidia</taxon>
        <taxon>Marinilabiliales</taxon>
        <taxon>Marinilabiliaceae</taxon>
        <taxon>Carboxylicivirga</taxon>
    </lineage>
</organism>
<dbReference type="Proteomes" id="UP000679220">
    <property type="component" value="Unassembled WGS sequence"/>
</dbReference>
<feature type="signal peptide" evidence="1">
    <location>
        <begin position="1"/>
        <end position="24"/>
    </location>
</feature>
<keyword evidence="3" id="KW-1185">Reference proteome</keyword>
<reference evidence="2" key="2">
    <citation type="submission" date="2021-04" db="EMBL/GenBank/DDBJ databases">
        <authorList>
            <person name="Zhang T."/>
            <person name="Zhang Y."/>
            <person name="Lu D."/>
            <person name="Zuo D."/>
            <person name="Du Z."/>
        </authorList>
    </citation>
    <scope>NUCLEOTIDE SEQUENCE</scope>
    <source>
        <strain evidence="2">JR1</strain>
    </source>
</reference>
<sequence>MKKISLLFICIIIPAVSISSQQNADIHIFNGEGELRTIYVQRHRLNENYTLNLDGGSYIGIGTNSWTRWGFRGNIQRTLNHNTKVDIGFMYNRVHLFDKINSDNPEESFDVVRHEYRPHQSLNINYPRFASSALEHRFRIEERIFKTVHTDKTDFRMRLRYRLMHQGRFDGKPIAPKSLFYRTFAEFNFNIYEEADDVFWVRGRYCFGIGYQFNSRLSADTNYFFEHNKTSSSEPTTNIHIFQITLRHTIYWQ</sequence>